<evidence type="ECO:0000313" key="2">
    <source>
        <dbReference type="Proteomes" id="UP000245207"/>
    </source>
</evidence>
<reference evidence="1 2" key="1">
    <citation type="journal article" date="2018" name="Mol. Plant">
        <title>The genome of Artemisia annua provides insight into the evolution of Asteraceae family and artemisinin biosynthesis.</title>
        <authorList>
            <person name="Shen Q."/>
            <person name="Zhang L."/>
            <person name="Liao Z."/>
            <person name="Wang S."/>
            <person name="Yan T."/>
            <person name="Shi P."/>
            <person name="Liu M."/>
            <person name="Fu X."/>
            <person name="Pan Q."/>
            <person name="Wang Y."/>
            <person name="Lv Z."/>
            <person name="Lu X."/>
            <person name="Zhang F."/>
            <person name="Jiang W."/>
            <person name="Ma Y."/>
            <person name="Chen M."/>
            <person name="Hao X."/>
            <person name="Li L."/>
            <person name="Tang Y."/>
            <person name="Lv G."/>
            <person name="Zhou Y."/>
            <person name="Sun X."/>
            <person name="Brodelius P.E."/>
            <person name="Rose J.K.C."/>
            <person name="Tang K."/>
        </authorList>
    </citation>
    <scope>NUCLEOTIDE SEQUENCE [LARGE SCALE GENOMIC DNA]</scope>
    <source>
        <strain evidence="2">cv. Huhao1</strain>
        <tissue evidence="1">Leaf</tissue>
    </source>
</reference>
<keyword evidence="2" id="KW-1185">Reference proteome</keyword>
<evidence type="ECO:0000313" key="1">
    <source>
        <dbReference type="EMBL" id="PWA39498.1"/>
    </source>
</evidence>
<dbReference type="EMBL" id="PKPP01014598">
    <property type="protein sequence ID" value="PWA39498.1"/>
    <property type="molecule type" value="Genomic_DNA"/>
</dbReference>
<gene>
    <name evidence="1" type="ORF">CTI12_AA571540</name>
</gene>
<protein>
    <submittedName>
        <fullName evidence="1">Uncharacterized protein</fullName>
    </submittedName>
</protein>
<proteinExistence type="predicted"/>
<accession>A0A2U1KRX0</accession>
<organism evidence="1 2">
    <name type="scientific">Artemisia annua</name>
    <name type="common">Sweet wormwood</name>
    <dbReference type="NCBI Taxonomy" id="35608"/>
    <lineage>
        <taxon>Eukaryota</taxon>
        <taxon>Viridiplantae</taxon>
        <taxon>Streptophyta</taxon>
        <taxon>Embryophyta</taxon>
        <taxon>Tracheophyta</taxon>
        <taxon>Spermatophyta</taxon>
        <taxon>Magnoliopsida</taxon>
        <taxon>eudicotyledons</taxon>
        <taxon>Gunneridae</taxon>
        <taxon>Pentapetalae</taxon>
        <taxon>asterids</taxon>
        <taxon>campanulids</taxon>
        <taxon>Asterales</taxon>
        <taxon>Asteraceae</taxon>
        <taxon>Asteroideae</taxon>
        <taxon>Anthemideae</taxon>
        <taxon>Artemisiinae</taxon>
        <taxon>Artemisia</taxon>
    </lineage>
</organism>
<sequence length="127" mass="14229">MRAYPNSIILLVYIRKGLGQEMVGWALPLFAPLAQPFVSWACLEIFKPRGLNVYIIALLKRSATLDLPVEEASDSQYCPVDEVSESDAYPIEELSNSQDLQSSCTNIGQRRVTRSYMVNQGRKSTVT</sequence>
<name>A0A2U1KRX0_ARTAN</name>
<dbReference type="Proteomes" id="UP000245207">
    <property type="component" value="Unassembled WGS sequence"/>
</dbReference>
<comment type="caution">
    <text evidence="1">The sequence shown here is derived from an EMBL/GenBank/DDBJ whole genome shotgun (WGS) entry which is preliminary data.</text>
</comment>
<dbReference type="AlphaFoldDB" id="A0A2U1KRX0"/>